<evidence type="ECO:0000313" key="10">
    <source>
        <dbReference type="Proteomes" id="UP000299102"/>
    </source>
</evidence>
<evidence type="ECO:0000256" key="1">
    <source>
        <dbReference type="ARBA" id="ARBA00004239"/>
    </source>
</evidence>
<evidence type="ECO:0000256" key="5">
    <source>
        <dbReference type="ARBA" id="ARBA00055534"/>
    </source>
</evidence>
<evidence type="ECO:0000256" key="2">
    <source>
        <dbReference type="ARBA" id="ARBA00022656"/>
    </source>
</evidence>
<protein>
    <submittedName>
        <fullName evidence="9">Trypsin, alkaline C</fullName>
    </submittedName>
</protein>
<dbReference type="STRING" id="151549.A0A4C1SCU1"/>
<dbReference type="InterPro" id="IPR001254">
    <property type="entry name" value="Trypsin_dom"/>
</dbReference>
<evidence type="ECO:0000256" key="7">
    <source>
        <dbReference type="SAM" id="MobiDB-lite"/>
    </source>
</evidence>
<dbReference type="InterPro" id="IPR001314">
    <property type="entry name" value="Peptidase_S1A"/>
</dbReference>
<accession>A0A4C1SCU1</accession>
<dbReference type="GO" id="GO:0004252">
    <property type="term" value="F:serine-type endopeptidase activity"/>
    <property type="evidence" value="ECO:0007669"/>
    <property type="project" value="InterPro"/>
</dbReference>
<dbReference type="Gene3D" id="2.40.10.10">
    <property type="entry name" value="Trypsin-like serine proteases"/>
    <property type="match status" value="1"/>
</dbReference>
<dbReference type="PRINTS" id="PR00722">
    <property type="entry name" value="CHYMOTRYPSIN"/>
</dbReference>
<dbReference type="EMBL" id="BGZK01000004">
    <property type="protein sequence ID" value="GBP00009.1"/>
    <property type="molecule type" value="Genomic_DNA"/>
</dbReference>
<dbReference type="GO" id="GO:0006508">
    <property type="term" value="P:proteolysis"/>
    <property type="evidence" value="ECO:0007669"/>
    <property type="project" value="InterPro"/>
</dbReference>
<dbReference type="SUPFAM" id="SSF50494">
    <property type="entry name" value="Trypsin-like serine proteases"/>
    <property type="match status" value="1"/>
</dbReference>
<dbReference type="PANTHER" id="PTHR46954:SF1">
    <property type="entry name" value="C2H2-TYPE DOMAIN-CONTAINING PROTEIN"/>
    <property type="match status" value="1"/>
</dbReference>
<dbReference type="PROSITE" id="PS50240">
    <property type="entry name" value="TRYPSIN_DOM"/>
    <property type="match status" value="1"/>
</dbReference>
<comment type="caution">
    <text evidence="9">The sequence shown here is derived from an EMBL/GenBank/DDBJ whole genome shotgun (WGS) entry which is preliminary data.</text>
</comment>
<proteinExistence type="predicted"/>
<sequence length="732" mass="82700">MQKKLDEAKKQLANKKRNAEYQKSFRKKRQALIKDVIKNPVVKQQLNVHETVGRPRWEEAQPELLKVLAEIANFGGGADEKRRTEMIRSCRTLDDLVKELEALGFNLSRSATYLRLLPRCSTTIQGKKHVVTVPVKLARATNDEHKSHPDGKFCTASIRTIESLASMLGPAQVFFLSQDDKARIPIGKTAVEKQAPFLMHMEYRVRLPDHDWVVAEKHKLISSVYAGIEINTDGMGRPEAVTYSGPTYVAIRLGKHSSSSARTHSIDLEHLMELTEFQSLAKTDYNSIKPVIIMTVDGGPDENPRFPQVIFHAISHFRKFDLDAIFIITNAPGRNCFNRVERRMAPLSHQLSGLVLPYDFFGYYLDDQRRTIDNELELKNFKMAGNILMQIWSKLIIDDKPVVAEYVDPASDNIDKSLVEWTPDWYCRHYQCARTDNFRPIKLLHRRAGQSLCLTSYNNNILDIEWYDNEDIDIEKIEEPQEEHKESVIPPTGDRRTHDMRFMIAFALLGAVFAEPRDPQRIVGGENTNIQQYPYMSNMQFLRWGTTWTQWCGGSLITTQSVLSAAHCYVGDSPSQWRVRLGSTSASSGGSVHGVWALVLHEQYNRPTSLNNDVAIVRLATPAVLSASVGVARIAGSNYNLADNTLVTAIGWGALWSNGPSPDVLQHVNVYTVNQNVCAQRYAHLKTLPGFQNWPDVTPVCCAPASWTWAAGTRARVTLAGRWLTRAISSWE</sequence>
<dbReference type="PROSITE" id="PS00134">
    <property type="entry name" value="TRYPSIN_HIS"/>
    <property type="match status" value="1"/>
</dbReference>
<feature type="compositionally biased region" description="Basic and acidic residues" evidence="7">
    <location>
        <begin position="1"/>
        <end position="10"/>
    </location>
</feature>
<keyword evidence="6" id="KW-1205">Fibrinolytic toxin</keyword>
<name>A0A4C1SCU1_EUMVA</name>
<dbReference type="InterPro" id="IPR009003">
    <property type="entry name" value="Peptidase_S1_PA"/>
</dbReference>
<evidence type="ECO:0000313" key="9">
    <source>
        <dbReference type="EMBL" id="GBP00009.1"/>
    </source>
</evidence>
<dbReference type="SMART" id="SM00020">
    <property type="entry name" value="Tryp_SPc"/>
    <property type="match status" value="1"/>
</dbReference>
<dbReference type="OrthoDB" id="2433005at2759"/>
<dbReference type="GO" id="GO:0090729">
    <property type="term" value="F:toxin activity"/>
    <property type="evidence" value="ECO:0007669"/>
    <property type="project" value="UniProtKB-KW"/>
</dbReference>
<evidence type="ECO:0000256" key="6">
    <source>
        <dbReference type="ARBA" id="ARBA00084094"/>
    </source>
</evidence>
<feature type="domain" description="Peptidase S1" evidence="8">
    <location>
        <begin position="522"/>
        <end position="732"/>
    </location>
</feature>
<evidence type="ECO:0000256" key="3">
    <source>
        <dbReference type="ARBA" id="ARBA00023157"/>
    </source>
</evidence>
<evidence type="ECO:0000259" key="8">
    <source>
        <dbReference type="PROSITE" id="PS50240"/>
    </source>
</evidence>
<feature type="region of interest" description="Disordered" evidence="7">
    <location>
        <begin position="1"/>
        <end position="23"/>
    </location>
</feature>
<gene>
    <name evidence="9" type="ORF">EVAR_74346_1</name>
</gene>
<evidence type="ECO:0000256" key="4">
    <source>
        <dbReference type="ARBA" id="ARBA00023240"/>
    </source>
</evidence>
<keyword evidence="4" id="KW-1199">Hemostasis impairing toxin</keyword>
<dbReference type="AlphaFoldDB" id="A0A4C1SCU1"/>
<dbReference type="GO" id="GO:0005576">
    <property type="term" value="C:extracellular region"/>
    <property type="evidence" value="ECO:0007669"/>
    <property type="project" value="UniProtKB-SubCell"/>
</dbReference>
<dbReference type="Proteomes" id="UP000299102">
    <property type="component" value="Unassembled WGS sequence"/>
</dbReference>
<keyword evidence="10" id="KW-1185">Reference proteome</keyword>
<dbReference type="InterPro" id="IPR043504">
    <property type="entry name" value="Peptidase_S1_PA_chymotrypsin"/>
</dbReference>
<organism evidence="9 10">
    <name type="scientific">Eumeta variegata</name>
    <name type="common">Bagworm moth</name>
    <name type="synonym">Eumeta japonica</name>
    <dbReference type="NCBI Taxonomy" id="151549"/>
    <lineage>
        <taxon>Eukaryota</taxon>
        <taxon>Metazoa</taxon>
        <taxon>Ecdysozoa</taxon>
        <taxon>Arthropoda</taxon>
        <taxon>Hexapoda</taxon>
        <taxon>Insecta</taxon>
        <taxon>Pterygota</taxon>
        <taxon>Neoptera</taxon>
        <taxon>Endopterygota</taxon>
        <taxon>Lepidoptera</taxon>
        <taxon>Glossata</taxon>
        <taxon>Ditrysia</taxon>
        <taxon>Tineoidea</taxon>
        <taxon>Psychidae</taxon>
        <taxon>Oiketicinae</taxon>
        <taxon>Eumeta</taxon>
    </lineage>
</organism>
<dbReference type="Pfam" id="PF00089">
    <property type="entry name" value="Trypsin"/>
    <property type="match status" value="1"/>
</dbReference>
<keyword evidence="3" id="KW-1015">Disulfide bond</keyword>
<keyword evidence="2" id="KW-0800">Toxin</keyword>
<dbReference type="CDD" id="cd00190">
    <property type="entry name" value="Tryp_SPc"/>
    <property type="match status" value="1"/>
</dbReference>
<dbReference type="PANTHER" id="PTHR46954">
    <property type="entry name" value="C2H2-TYPE DOMAIN-CONTAINING PROTEIN"/>
    <property type="match status" value="1"/>
</dbReference>
<comment type="subcellular location">
    <subcellularLocation>
        <location evidence="1">Secreted</location>
        <location evidence="1">Extracellular space</location>
    </subcellularLocation>
</comment>
<comment type="function">
    <text evidence="5">Fibrinolytic activity; shows preferential cleavage of Arg-Gly bonds in all three fibrinogen chains. Contact with the caterpillars causes severe bleeding, due the anticoagulant effect of the protein.</text>
</comment>
<dbReference type="FunFam" id="2.40.10.10:FF:000068">
    <property type="entry name" value="transmembrane protease serine 2"/>
    <property type="match status" value="1"/>
</dbReference>
<dbReference type="InterPro" id="IPR018114">
    <property type="entry name" value="TRYPSIN_HIS"/>
</dbReference>
<reference evidence="9 10" key="1">
    <citation type="journal article" date="2019" name="Commun. Biol.">
        <title>The bagworm genome reveals a unique fibroin gene that provides high tensile strength.</title>
        <authorList>
            <person name="Kono N."/>
            <person name="Nakamura H."/>
            <person name="Ohtoshi R."/>
            <person name="Tomita M."/>
            <person name="Numata K."/>
            <person name="Arakawa K."/>
        </authorList>
    </citation>
    <scope>NUCLEOTIDE SEQUENCE [LARGE SCALE GENOMIC DNA]</scope>
</reference>